<evidence type="ECO:0000259" key="9">
    <source>
        <dbReference type="PROSITE" id="PS51156"/>
    </source>
</evidence>
<dbReference type="SUPFAM" id="SSF46689">
    <property type="entry name" value="Homeodomain-like"/>
    <property type="match status" value="2"/>
</dbReference>
<keyword evidence="4" id="KW-0175">Coiled coil</keyword>
<keyword evidence="5" id="KW-0804">Transcription</keyword>
<dbReference type="FunFam" id="1.10.10.60:FF:000033">
    <property type="entry name" value="REST corepressor 3"/>
    <property type="match status" value="1"/>
</dbReference>
<dbReference type="Pfam" id="PF00249">
    <property type="entry name" value="Myb_DNA-binding"/>
    <property type="match status" value="2"/>
</dbReference>
<feature type="domain" description="ELM2" evidence="9">
    <location>
        <begin position="69"/>
        <end position="151"/>
    </location>
</feature>
<dbReference type="GO" id="GO:0006357">
    <property type="term" value="P:regulation of transcription by RNA polymerase II"/>
    <property type="evidence" value="ECO:0007669"/>
    <property type="project" value="TreeGrafter"/>
</dbReference>
<dbReference type="InterPro" id="IPR000949">
    <property type="entry name" value="ELM2_dom"/>
</dbReference>
<dbReference type="PANTHER" id="PTHR16089">
    <property type="entry name" value="REST COREPRESSOR COREST PROTEIN-RELATED"/>
    <property type="match status" value="1"/>
</dbReference>
<dbReference type="Proteomes" id="UP001107558">
    <property type="component" value="Chromosome 1"/>
</dbReference>
<keyword evidence="3" id="KW-0805">Transcription regulation</keyword>
<dbReference type="InterPro" id="IPR049048">
    <property type="entry name" value="REST_helical"/>
</dbReference>
<proteinExistence type="inferred from homology"/>
<gene>
    <name evidence="11" type="ORF">PVAND_013358</name>
</gene>
<dbReference type="PROSITE" id="PS51293">
    <property type="entry name" value="SANT"/>
    <property type="match status" value="2"/>
</dbReference>
<feature type="region of interest" description="Disordered" evidence="8">
    <location>
        <begin position="507"/>
        <end position="532"/>
    </location>
</feature>
<keyword evidence="12" id="KW-1185">Reference proteome</keyword>
<accession>A0A9J6CPG1</accession>
<feature type="region of interest" description="Disordered" evidence="8">
    <location>
        <begin position="206"/>
        <end position="261"/>
    </location>
</feature>
<keyword evidence="2" id="KW-0678">Repressor</keyword>
<feature type="compositionally biased region" description="Polar residues" evidence="8">
    <location>
        <begin position="518"/>
        <end position="532"/>
    </location>
</feature>
<comment type="subcellular location">
    <subcellularLocation>
        <location evidence="1">Nucleus</location>
    </subcellularLocation>
</comment>
<dbReference type="PROSITE" id="PS51156">
    <property type="entry name" value="ELM2"/>
    <property type="match status" value="1"/>
</dbReference>
<dbReference type="Gene3D" id="1.10.10.60">
    <property type="entry name" value="Homeodomain-like"/>
    <property type="match status" value="1"/>
</dbReference>
<dbReference type="OrthoDB" id="10064338at2759"/>
<dbReference type="Gene3D" id="4.10.1240.50">
    <property type="match status" value="1"/>
</dbReference>
<dbReference type="CDD" id="cd00167">
    <property type="entry name" value="SANT"/>
    <property type="match status" value="1"/>
</dbReference>
<dbReference type="SMART" id="SM00717">
    <property type="entry name" value="SANT"/>
    <property type="match status" value="2"/>
</dbReference>
<evidence type="ECO:0000256" key="6">
    <source>
        <dbReference type="ARBA" id="ARBA00023242"/>
    </source>
</evidence>
<dbReference type="SMART" id="SM01189">
    <property type="entry name" value="ELM2"/>
    <property type="match status" value="1"/>
</dbReference>
<feature type="region of interest" description="Disordered" evidence="8">
    <location>
        <begin position="1"/>
        <end position="69"/>
    </location>
</feature>
<dbReference type="GO" id="GO:0005667">
    <property type="term" value="C:transcription regulator complex"/>
    <property type="evidence" value="ECO:0007669"/>
    <property type="project" value="TreeGrafter"/>
</dbReference>
<comment type="caution">
    <text evidence="11">The sequence shown here is derived from an EMBL/GenBank/DDBJ whole genome shotgun (WGS) entry which is preliminary data.</text>
</comment>
<name>A0A9J6CPG1_POLVA</name>
<dbReference type="AlphaFoldDB" id="A0A9J6CPG1"/>
<dbReference type="InterPro" id="IPR009057">
    <property type="entry name" value="Homeodomain-like_sf"/>
</dbReference>
<reference evidence="11" key="1">
    <citation type="submission" date="2021-03" db="EMBL/GenBank/DDBJ databases">
        <title>Chromosome level genome of the anhydrobiotic midge Polypedilum vanderplanki.</title>
        <authorList>
            <person name="Yoshida Y."/>
            <person name="Kikawada T."/>
            <person name="Gusev O."/>
        </authorList>
    </citation>
    <scope>NUCLEOTIDE SEQUENCE</scope>
    <source>
        <strain evidence="11">NIAS01</strain>
        <tissue evidence="11">Whole body or cell culture</tissue>
    </source>
</reference>
<organism evidence="11 12">
    <name type="scientific">Polypedilum vanderplanki</name>
    <name type="common">Sleeping chironomid midge</name>
    <dbReference type="NCBI Taxonomy" id="319348"/>
    <lineage>
        <taxon>Eukaryota</taxon>
        <taxon>Metazoa</taxon>
        <taxon>Ecdysozoa</taxon>
        <taxon>Arthropoda</taxon>
        <taxon>Hexapoda</taxon>
        <taxon>Insecta</taxon>
        <taxon>Pterygota</taxon>
        <taxon>Neoptera</taxon>
        <taxon>Endopterygota</taxon>
        <taxon>Diptera</taxon>
        <taxon>Nematocera</taxon>
        <taxon>Chironomoidea</taxon>
        <taxon>Chironomidae</taxon>
        <taxon>Chironominae</taxon>
        <taxon>Polypedilum</taxon>
        <taxon>Polypedilum</taxon>
    </lineage>
</organism>
<evidence type="ECO:0000256" key="5">
    <source>
        <dbReference type="ARBA" id="ARBA00023163"/>
    </source>
</evidence>
<dbReference type="PANTHER" id="PTHR16089:SF28">
    <property type="entry name" value="REST COREPRESSOR"/>
    <property type="match status" value="1"/>
</dbReference>
<evidence type="ECO:0000256" key="7">
    <source>
        <dbReference type="ARBA" id="ARBA00038011"/>
    </source>
</evidence>
<evidence type="ECO:0000256" key="3">
    <source>
        <dbReference type="ARBA" id="ARBA00023015"/>
    </source>
</evidence>
<dbReference type="InterPro" id="IPR001005">
    <property type="entry name" value="SANT/Myb"/>
</dbReference>
<feature type="domain" description="SANT" evidence="10">
    <location>
        <begin position="152"/>
        <end position="203"/>
    </location>
</feature>
<feature type="compositionally biased region" description="Basic and acidic residues" evidence="8">
    <location>
        <begin position="207"/>
        <end position="218"/>
    </location>
</feature>
<comment type="similarity">
    <text evidence="7">Belongs to the CoREST family.</text>
</comment>
<dbReference type="GO" id="GO:0003714">
    <property type="term" value="F:transcription corepressor activity"/>
    <property type="evidence" value="ECO:0007669"/>
    <property type="project" value="TreeGrafter"/>
</dbReference>
<dbReference type="InterPro" id="IPR051066">
    <property type="entry name" value="Trans_reg/Corepressor"/>
</dbReference>
<evidence type="ECO:0008006" key="13">
    <source>
        <dbReference type="Google" id="ProtNLM"/>
    </source>
</evidence>
<dbReference type="FunFam" id="4.10.1240.50:FF:000002">
    <property type="entry name" value="REST corepressor isoform X1"/>
    <property type="match status" value="1"/>
</dbReference>
<evidence type="ECO:0000256" key="2">
    <source>
        <dbReference type="ARBA" id="ARBA00022491"/>
    </source>
</evidence>
<feature type="compositionally biased region" description="Acidic residues" evidence="8">
    <location>
        <begin position="223"/>
        <end position="235"/>
    </location>
</feature>
<dbReference type="EMBL" id="JADBJN010000001">
    <property type="protein sequence ID" value="KAG5684113.1"/>
    <property type="molecule type" value="Genomic_DNA"/>
</dbReference>
<dbReference type="Pfam" id="PF01448">
    <property type="entry name" value="ELM2"/>
    <property type="match status" value="1"/>
</dbReference>
<dbReference type="GO" id="GO:0000118">
    <property type="term" value="C:histone deacetylase complex"/>
    <property type="evidence" value="ECO:0007669"/>
    <property type="project" value="TreeGrafter"/>
</dbReference>
<evidence type="ECO:0000256" key="4">
    <source>
        <dbReference type="ARBA" id="ARBA00023054"/>
    </source>
</evidence>
<feature type="domain" description="SANT" evidence="10">
    <location>
        <begin position="425"/>
        <end position="472"/>
    </location>
</feature>
<evidence type="ECO:0000259" key="10">
    <source>
        <dbReference type="PROSITE" id="PS51293"/>
    </source>
</evidence>
<evidence type="ECO:0000313" key="11">
    <source>
        <dbReference type="EMBL" id="KAG5684113.1"/>
    </source>
</evidence>
<evidence type="ECO:0000313" key="12">
    <source>
        <dbReference type="Proteomes" id="UP001107558"/>
    </source>
</evidence>
<dbReference type="Gene3D" id="1.20.58.1880">
    <property type="match status" value="1"/>
</dbReference>
<evidence type="ECO:0000256" key="8">
    <source>
        <dbReference type="SAM" id="MobiDB-lite"/>
    </source>
</evidence>
<keyword evidence="6" id="KW-0539">Nucleus</keyword>
<protein>
    <recommendedName>
        <fullName evidence="13">REST corepressor</fullName>
    </recommendedName>
</protein>
<evidence type="ECO:0000256" key="1">
    <source>
        <dbReference type="ARBA" id="ARBA00004123"/>
    </source>
</evidence>
<feature type="compositionally biased region" description="Basic and acidic residues" evidence="8">
    <location>
        <begin position="1"/>
        <end position="10"/>
    </location>
</feature>
<sequence length="609" mass="69234">MNVDTKEVNKNGRKSSNTNSAPLPSPTAPSEKANNKNILDDLTPETSDDDSNSRKNLKQQKNGKSEYEEKIRVGKDYQAIVPEYNPKLENITEKALLVWSPNTKDIPDSRIEEYIQLAKERYGYNAEQALGMLFWHKHDLEKAVIDLANFTPFPEEWTKEDKILFEQAFQFHGKCFHRIRQMLPDKSIASLVKHYYSWKKTRSRTSLMDRQEKRKNEGGSENGSDDTPDNSDAEDKDVKRMTGINRIENKHDTGYSSSSSSSNGISKLLSLNCQNCKVLCNELNQTTVGSFCSSCFQHWRRTGELRPVQGPNVQRPRSKTNKLYYYQGYHDGSSKYKRKPPKGMYINHDDVLKLAAQDLNESVTPRKQPVPHKFDLLAETDREINVLYSQIQANKQKISSVKAENESFRESRLPEEIAMSRVNIRWTKDELSLAILGFRKFGQNFKAISEVISTKTESHVRKFFTKYRKSRDLDTVCQESQATTSVINAQQKSNSNDGMKDIEVMEIDSDDDSKSEKNNGNTDEAGTKKNSVKVQSKANIVVVSTSKPLKRKLDFSGKGNDDVCIIDDDNNLDKKFAPMLLNDNSEISIVPIRKSSADGKQNGKDATFA</sequence>
<dbReference type="InterPro" id="IPR017884">
    <property type="entry name" value="SANT_dom"/>
</dbReference>
<dbReference type="Pfam" id="PF20878">
    <property type="entry name" value="REST_helical"/>
    <property type="match status" value="1"/>
</dbReference>